<feature type="transmembrane region" description="Helical" evidence="2">
    <location>
        <begin position="32"/>
        <end position="58"/>
    </location>
</feature>
<comment type="caution">
    <text evidence="3">The sequence shown here is derived from an EMBL/GenBank/DDBJ whole genome shotgun (WGS) entry which is preliminary data.</text>
</comment>
<evidence type="ECO:0000256" key="2">
    <source>
        <dbReference type="SAM" id="Phobius"/>
    </source>
</evidence>
<sequence>MYLDTNGHGPGDRPEKDRNPRPELTLNQQKTLFWIAGLNLVLLLVAPIGGATLFDIVIDLLR</sequence>
<name>A0ABV2IU03_9HYPH</name>
<dbReference type="RefSeq" id="WP_354554178.1">
    <property type="nucleotide sequence ID" value="NZ_JBEPMB010000001.1"/>
</dbReference>
<gene>
    <name evidence="3" type="ORF">ABID16_000143</name>
</gene>
<dbReference type="EMBL" id="JBEPMB010000001">
    <property type="protein sequence ID" value="MET3611838.1"/>
    <property type="molecule type" value="Genomic_DNA"/>
</dbReference>
<accession>A0ABV2IU03</accession>
<feature type="compositionally biased region" description="Basic and acidic residues" evidence="1">
    <location>
        <begin position="10"/>
        <end position="21"/>
    </location>
</feature>
<keyword evidence="2" id="KW-0812">Transmembrane</keyword>
<protein>
    <submittedName>
        <fullName evidence="3">Uncharacterized protein</fullName>
    </submittedName>
</protein>
<feature type="region of interest" description="Disordered" evidence="1">
    <location>
        <begin position="1"/>
        <end position="23"/>
    </location>
</feature>
<evidence type="ECO:0000313" key="3">
    <source>
        <dbReference type="EMBL" id="MET3611838.1"/>
    </source>
</evidence>
<reference evidence="3 4" key="1">
    <citation type="submission" date="2024-06" db="EMBL/GenBank/DDBJ databases">
        <title>Genomic Encyclopedia of Type Strains, Phase IV (KMG-IV): sequencing the most valuable type-strain genomes for metagenomic binning, comparative biology and taxonomic classification.</title>
        <authorList>
            <person name="Goeker M."/>
        </authorList>
    </citation>
    <scope>NUCLEOTIDE SEQUENCE [LARGE SCALE GENOMIC DNA]</scope>
    <source>
        <strain evidence="3 4">DSM 29780</strain>
    </source>
</reference>
<keyword evidence="2" id="KW-1133">Transmembrane helix</keyword>
<evidence type="ECO:0000256" key="1">
    <source>
        <dbReference type="SAM" id="MobiDB-lite"/>
    </source>
</evidence>
<proteinExistence type="predicted"/>
<dbReference type="Proteomes" id="UP001549047">
    <property type="component" value="Unassembled WGS sequence"/>
</dbReference>
<evidence type="ECO:0000313" key="4">
    <source>
        <dbReference type="Proteomes" id="UP001549047"/>
    </source>
</evidence>
<keyword evidence="2" id="KW-0472">Membrane</keyword>
<keyword evidence="4" id="KW-1185">Reference proteome</keyword>
<organism evidence="3 4">
    <name type="scientific">Rhizobium aquaticum</name>
    <dbReference type="NCBI Taxonomy" id="1549636"/>
    <lineage>
        <taxon>Bacteria</taxon>
        <taxon>Pseudomonadati</taxon>
        <taxon>Pseudomonadota</taxon>
        <taxon>Alphaproteobacteria</taxon>
        <taxon>Hyphomicrobiales</taxon>
        <taxon>Rhizobiaceae</taxon>
        <taxon>Rhizobium/Agrobacterium group</taxon>
        <taxon>Rhizobium</taxon>
    </lineage>
</organism>